<evidence type="ECO:0000259" key="8">
    <source>
        <dbReference type="PROSITE" id="PS50928"/>
    </source>
</evidence>
<dbReference type="GO" id="GO:0005886">
    <property type="term" value="C:plasma membrane"/>
    <property type="evidence" value="ECO:0007669"/>
    <property type="project" value="UniProtKB-SubCell"/>
</dbReference>
<evidence type="ECO:0000256" key="7">
    <source>
        <dbReference type="RuleBase" id="RU363032"/>
    </source>
</evidence>
<feature type="transmembrane region" description="Helical" evidence="7">
    <location>
        <begin position="162"/>
        <end position="181"/>
    </location>
</feature>
<keyword evidence="4 7" id="KW-0812">Transmembrane</keyword>
<name>A0A0S6WAP9_VECG1</name>
<evidence type="ECO:0000256" key="5">
    <source>
        <dbReference type="ARBA" id="ARBA00022989"/>
    </source>
</evidence>
<organism evidence="9">
    <name type="scientific">Vecturithrix granuli</name>
    <dbReference type="NCBI Taxonomy" id="1499967"/>
    <lineage>
        <taxon>Bacteria</taxon>
        <taxon>Candidatus Moduliflexota</taxon>
        <taxon>Candidatus Vecturitrichia</taxon>
        <taxon>Candidatus Vecturitrichales</taxon>
        <taxon>Candidatus Vecturitrichaceae</taxon>
        <taxon>Candidatus Vecturithrix</taxon>
    </lineage>
</organism>
<reference evidence="9" key="1">
    <citation type="journal article" date="2015" name="PeerJ">
        <title>First genomic representation of candidate bacterial phylum KSB3 points to enhanced environmental sensing as a trigger of wastewater bulking.</title>
        <authorList>
            <person name="Sekiguchi Y."/>
            <person name="Ohashi A."/>
            <person name="Parks D.H."/>
            <person name="Yamauchi T."/>
            <person name="Tyson G.W."/>
            <person name="Hugenholtz P."/>
        </authorList>
    </citation>
    <scope>NUCLEOTIDE SEQUENCE [LARGE SCALE GENOMIC DNA]</scope>
</reference>
<keyword evidence="2 7" id="KW-0813">Transport</keyword>
<dbReference type="InterPro" id="IPR035906">
    <property type="entry name" value="MetI-like_sf"/>
</dbReference>
<feature type="transmembrane region" description="Helical" evidence="7">
    <location>
        <begin position="128"/>
        <end position="150"/>
    </location>
</feature>
<evidence type="ECO:0000256" key="1">
    <source>
        <dbReference type="ARBA" id="ARBA00004651"/>
    </source>
</evidence>
<dbReference type="Pfam" id="PF00528">
    <property type="entry name" value="BPD_transp_1"/>
    <property type="match status" value="1"/>
</dbReference>
<dbReference type="HOGENOM" id="CLU_016047_1_1_0"/>
<dbReference type="eggNOG" id="COG0395">
    <property type="taxonomic scope" value="Bacteria"/>
</dbReference>
<keyword evidence="10" id="KW-1185">Reference proteome</keyword>
<dbReference type="STRING" id="1499967.U27_02035"/>
<dbReference type="Proteomes" id="UP000030661">
    <property type="component" value="Unassembled WGS sequence"/>
</dbReference>
<evidence type="ECO:0000256" key="4">
    <source>
        <dbReference type="ARBA" id="ARBA00022692"/>
    </source>
</evidence>
<protein>
    <submittedName>
        <fullName evidence="9">Binding-protein-dependent transport systems inner membrane component</fullName>
    </submittedName>
</protein>
<feature type="transmembrane region" description="Helical" evidence="7">
    <location>
        <begin position="261"/>
        <end position="282"/>
    </location>
</feature>
<proteinExistence type="inferred from homology"/>
<dbReference type="PANTHER" id="PTHR43744">
    <property type="entry name" value="ABC TRANSPORTER PERMEASE PROTEIN MG189-RELATED-RELATED"/>
    <property type="match status" value="1"/>
</dbReference>
<evidence type="ECO:0000256" key="3">
    <source>
        <dbReference type="ARBA" id="ARBA00022475"/>
    </source>
</evidence>
<evidence type="ECO:0000256" key="2">
    <source>
        <dbReference type="ARBA" id="ARBA00022448"/>
    </source>
</evidence>
<dbReference type="EMBL" id="DF820463">
    <property type="protein sequence ID" value="GAK55203.1"/>
    <property type="molecule type" value="Genomic_DNA"/>
</dbReference>
<evidence type="ECO:0000313" key="10">
    <source>
        <dbReference type="Proteomes" id="UP000030661"/>
    </source>
</evidence>
<feature type="transmembrane region" description="Helical" evidence="7">
    <location>
        <begin position="27"/>
        <end position="49"/>
    </location>
</feature>
<evidence type="ECO:0000313" key="9">
    <source>
        <dbReference type="EMBL" id="GAK55203.1"/>
    </source>
</evidence>
<gene>
    <name evidence="9" type="ORF">U27_02035</name>
</gene>
<dbReference type="SUPFAM" id="SSF161098">
    <property type="entry name" value="MetI-like"/>
    <property type="match status" value="1"/>
</dbReference>
<feature type="domain" description="ABC transmembrane type-1" evidence="8">
    <location>
        <begin position="91"/>
        <end position="282"/>
    </location>
</feature>
<accession>A0A0S6WAP9</accession>
<keyword evidence="3" id="KW-1003">Cell membrane</keyword>
<dbReference type="InterPro" id="IPR000515">
    <property type="entry name" value="MetI-like"/>
</dbReference>
<dbReference type="PROSITE" id="PS50928">
    <property type="entry name" value="ABC_TM1"/>
    <property type="match status" value="1"/>
</dbReference>
<comment type="subcellular location">
    <subcellularLocation>
        <location evidence="1 7">Cell membrane</location>
        <topology evidence="1 7">Multi-pass membrane protein</topology>
    </subcellularLocation>
</comment>
<dbReference type="AlphaFoldDB" id="A0A0S6WAP9"/>
<keyword evidence="5 7" id="KW-1133">Transmembrane helix</keyword>
<keyword evidence="6 7" id="KW-0472">Membrane</keyword>
<sequence>MNRMRTTTLEMKSTSLKPWTKTLPQDILYHGSIWVFGFLMMYPILWLVASSFKAPHEIWTNVTSLWPKQLMFENYANGWKGFGGITFATFFKNSFFYTGVGTIAQVASSAVVAYAFARIQFIGRKVWFMLMLLTIMLPQQVLLIPQYIMFSKLGWLNSFKPLLIPRFFGHPFFIFLMVQFMRGIPKELDEAAKIDGCSKAGIFFQIMLPLIQPALITSAIFSFYWTWSEFLTPLIYLNDPRLYTISMALRTFADPSGQTDWGAIFAMSTLSLLPVFLIFILFQKYIVEGISTSGLKG</sequence>
<dbReference type="GO" id="GO:0055085">
    <property type="term" value="P:transmembrane transport"/>
    <property type="evidence" value="ECO:0007669"/>
    <property type="project" value="InterPro"/>
</dbReference>
<feature type="transmembrane region" description="Helical" evidence="7">
    <location>
        <begin position="95"/>
        <end position="116"/>
    </location>
</feature>
<feature type="transmembrane region" description="Helical" evidence="7">
    <location>
        <begin position="202"/>
        <end position="227"/>
    </location>
</feature>
<evidence type="ECO:0000256" key="6">
    <source>
        <dbReference type="ARBA" id="ARBA00023136"/>
    </source>
</evidence>
<comment type="similarity">
    <text evidence="7">Belongs to the binding-protein-dependent transport system permease family.</text>
</comment>
<dbReference type="PANTHER" id="PTHR43744:SF6">
    <property type="entry name" value="ABC TRANSPORTER PERMEASE PROTEIN YESQ-RELATED"/>
    <property type="match status" value="1"/>
</dbReference>
<dbReference type="Gene3D" id="1.10.3720.10">
    <property type="entry name" value="MetI-like"/>
    <property type="match status" value="1"/>
</dbReference>
<dbReference type="CDD" id="cd06261">
    <property type="entry name" value="TM_PBP2"/>
    <property type="match status" value="1"/>
</dbReference>